<dbReference type="OrthoDB" id="9783269at2"/>
<gene>
    <name evidence="1" type="ORF">EHR06_11330</name>
</gene>
<dbReference type="InterPro" id="IPR013078">
    <property type="entry name" value="His_Pase_superF_clade-1"/>
</dbReference>
<evidence type="ECO:0000313" key="1">
    <source>
        <dbReference type="EMBL" id="TGM98521.1"/>
    </source>
</evidence>
<organism evidence="1 2">
    <name type="scientific">Leptospira dzoumogneensis</name>
    <dbReference type="NCBI Taxonomy" id="2484904"/>
    <lineage>
        <taxon>Bacteria</taxon>
        <taxon>Pseudomonadati</taxon>
        <taxon>Spirochaetota</taxon>
        <taxon>Spirochaetia</taxon>
        <taxon>Leptospirales</taxon>
        <taxon>Leptospiraceae</taxon>
        <taxon>Leptospira</taxon>
    </lineage>
</organism>
<dbReference type="SUPFAM" id="SSF53254">
    <property type="entry name" value="Phosphoglycerate mutase-like"/>
    <property type="match status" value="1"/>
</dbReference>
<dbReference type="PANTHER" id="PTHR48100:SF59">
    <property type="entry name" value="ADENOSYLCOBALAMIN_ALPHA-RIBAZOLE PHOSPHATASE"/>
    <property type="match status" value="1"/>
</dbReference>
<proteinExistence type="predicted"/>
<dbReference type="GO" id="GO:0016791">
    <property type="term" value="F:phosphatase activity"/>
    <property type="evidence" value="ECO:0007669"/>
    <property type="project" value="TreeGrafter"/>
</dbReference>
<accession>A0A4Z1AIA6</accession>
<dbReference type="Pfam" id="PF00300">
    <property type="entry name" value="His_Phos_1"/>
    <property type="match status" value="1"/>
</dbReference>
<dbReference type="Proteomes" id="UP000297241">
    <property type="component" value="Unassembled WGS sequence"/>
</dbReference>
<comment type="caution">
    <text evidence="1">The sequence shown here is derived from an EMBL/GenBank/DDBJ whole genome shotgun (WGS) entry which is preliminary data.</text>
</comment>
<reference evidence="1" key="1">
    <citation type="journal article" date="2019" name="PLoS Negl. Trop. Dis.">
        <title>Revisiting the worldwide diversity of Leptospira species in the environment.</title>
        <authorList>
            <person name="Vincent A.T."/>
            <person name="Schiettekatte O."/>
            <person name="Bourhy P."/>
            <person name="Veyrier F.J."/>
            <person name="Picardeau M."/>
        </authorList>
    </citation>
    <scope>NUCLEOTIDE SEQUENCE [LARGE SCALE GENOMIC DNA]</scope>
    <source>
        <strain evidence="1">201601113</strain>
    </source>
</reference>
<dbReference type="RefSeq" id="WP_135757101.1">
    <property type="nucleotide sequence ID" value="NZ_RQHS01000018.1"/>
</dbReference>
<dbReference type="AlphaFoldDB" id="A0A4Z1AIA6"/>
<dbReference type="InterPro" id="IPR029033">
    <property type="entry name" value="His_PPase_superfam"/>
</dbReference>
<sequence length="209" mass="24089">MKKSLCLLRHPSIPSEYGGKYLGRKEVSLSAEGLLEIEKVKEKIRQKFLNGKVYLSPTVQCRETFDTLGFPKEVRPEFREELQELDFGNWEGRSFSELAEINLEGLKKFANFSSSFRFPNGESLNEFQKRTELFKEHILSSPDHCIFILSHGGILSSLLCSFLELPHSFYKKFRISPSTLIYLDIFHDGQAVLTDLIRIHGARRSEWPG</sequence>
<keyword evidence="2" id="KW-1185">Reference proteome</keyword>
<evidence type="ECO:0000313" key="2">
    <source>
        <dbReference type="Proteomes" id="UP000297241"/>
    </source>
</evidence>
<name>A0A4Z1AIA6_9LEPT</name>
<dbReference type="InterPro" id="IPR050275">
    <property type="entry name" value="PGM_Phosphatase"/>
</dbReference>
<protein>
    <submittedName>
        <fullName evidence="1">Histidine phosphatase family protein</fullName>
    </submittedName>
</protein>
<dbReference type="PANTHER" id="PTHR48100">
    <property type="entry name" value="BROAD-SPECIFICITY PHOSPHATASE YOR283W-RELATED"/>
    <property type="match status" value="1"/>
</dbReference>
<dbReference type="GO" id="GO:0005737">
    <property type="term" value="C:cytoplasm"/>
    <property type="evidence" value="ECO:0007669"/>
    <property type="project" value="TreeGrafter"/>
</dbReference>
<dbReference type="Gene3D" id="3.40.50.1240">
    <property type="entry name" value="Phosphoglycerate mutase-like"/>
    <property type="match status" value="1"/>
</dbReference>
<dbReference type="EMBL" id="RQHS01000018">
    <property type="protein sequence ID" value="TGM98521.1"/>
    <property type="molecule type" value="Genomic_DNA"/>
</dbReference>